<feature type="non-terminal residue" evidence="1">
    <location>
        <position position="122"/>
    </location>
</feature>
<keyword evidence="2" id="KW-1185">Reference proteome</keyword>
<dbReference type="EMBL" id="CAUYUJ010019014">
    <property type="protein sequence ID" value="CAK0888023.1"/>
    <property type="molecule type" value="Genomic_DNA"/>
</dbReference>
<protein>
    <submittedName>
        <fullName evidence="1">Uncharacterized protein</fullName>
    </submittedName>
</protein>
<gene>
    <name evidence="1" type="ORF">PCOR1329_LOCUS68894</name>
</gene>
<comment type="caution">
    <text evidence="1">The sequence shown here is derived from an EMBL/GenBank/DDBJ whole genome shotgun (WGS) entry which is preliminary data.</text>
</comment>
<sequence length="122" mass="12685">MAAVHVPGAALPAASPLIASPKEGEYVELPAGKAAADVLIKFSAAPGRLAFWIEFAEDPSKVGQMNCLPGVPEEAYALRGIPEGAFRVHAVLWEAVDALAPVKEPQKPSDLQTGGPFVVSGR</sequence>
<organism evidence="1 2">
    <name type="scientific">Prorocentrum cordatum</name>
    <dbReference type="NCBI Taxonomy" id="2364126"/>
    <lineage>
        <taxon>Eukaryota</taxon>
        <taxon>Sar</taxon>
        <taxon>Alveolata</taxon>
        <taxon>Dinophyceae</taxon>
        <taxon>Prorocentrales</taxon>
        <taxon>Prorocentraceae</taxon>
        <taxon>Prorocentrum</taxon>
    </lineage>
</organism>
<evidence type="ECO:0000313" key="2">
    <source>
        <dbReference type="Proteomes" id="UP001189429"/>
    </source>
</evidence>
<reference evidence="1" key="1">
    <citation type="submission" date="2023-10" db="EMBL/GenBank/DDBJ databases">
        <authorList>
            <person name="Chen Y."/>
            <person name="Shah S."/>
            <person name="Dougan E. K."/>
            <person name="Thang M."/>
            <person name="Chan C."/>
        </authorList>
    </citation>
    <scope>NUCLEOTIDE SEQUENCE [LARGE SCALE GENOMIC DNA]</scope>
</reference>
<name>A0ABN9WN54_9DINO</name>
<accession>A0ABN9WN54</accession>
<dbReference type="Proteomes" id="UP001189429">
    <property type="component" value="Unassembled WGS sequence"/>
</dbReference>
<proteinExistence type="predicted"/>
<evidence type="ECO:0000313" key="1">
    <source>
        <dbReference type="EMBL" id="CAK0888023.1"/>
    </source>
</evidence>